<dbReference type="Proteomes" id="UP001500016">
    <property type="component" value="Unassembled WGS sequence"/>
</dbReference>
<gene>
    <name evidence="1" type="ORF">GCM10009801_21360</name>
</gene>
<organism evidence="1 2">
    <name type="scientific">Streptomyces albiaxialis</name>
    <dbReference type="NCBI Taxonomy" id="329523"/>
    <lineage>
        <taxon>Bacteria</taxon>
        <taxon>Bacillati</taxon>
        <taxon>Actinomycetota</taxon>
        <taxon>Actinomycetes</taxon>
        <taxon>Kitasatosporales</taxon>
        <taxon>Streptomycetaceae</taxon>
        <taxon>Streptomyces</taxon>
    </lineage>
</organism>
<sequence>MDRPDTDKALHALGLMVREAAGTDRALAMIAEELCGGQYGRLLIAGESTSRVIKVCNELVDAHDDISKTLKSALKVLTKESESLFRVRHRYVHGSWAVDGTTSEPQLMLTKRFQAHPNFEKFSIAELHELAAKFNLMHDRLMDWLLQICSPGYQAGDLLKAREEQLRNLRGGN</sequence>
<keyword evidence="2" id="KW-1185">Reference proteome</keyword>
<name>A0ABN2VRY2_9ACTN</name>
<protein>
    <submittedName>
        <fullName evidence="1">Uncharacterized protein</fullName>
    </submittedName>
</protein>
<evidence type="ECO:0000313" key="1">
    <source>
        <dbReference type="EMBL" id="GAA2070540.1"/>
    </source>
</evidence>
<proteinExistence type="predicted"/>
<accession>A0ABN2VRY2</accession>
<dbReference type="EMBL" id="BAAAPE010000006">
    <property type="protein sequence ID" value="GAA2070540.1"/>
    <property type="molecule type" value="Genomic_DNA"/>
</dbReference>
<reference evidence="1 2" key="1">
    <citation type="journal article" date="2019" name="Int. J. Syst. Evol. Microbiol.">
        <title>The Global Catalogue of Microorganisms (GCM) 10K type strain sequencing project: providing services to taxonomists for standard genome sequencing and annotation.</title>
        <authorList>
            <consortium name="The Broad Institute Genomics Platform"/>
            <consortium name="The Broad Institute Genome Sequencing Center for Infectious Disease"/>
            <person name="Wu L."/>
            <person name="Ma J."/>
        </authorList>
    </citation>
    <scope>NUCLEOTIDE SEQUENCE [LARGE SCALE GENOMIC DNA]</scope>
    <source>
        <strain evidence="1 2">JCM 15478</strain>
    </source>
</reference>
<comment type="caution">
    <text evidence="1">The sequence shown here is derived from an EMBL/GenBank/DDBJ whole genome shotgun (WGS) entry which is preliminary data.</text>
</comment>
<evidence type="ECO:0000313" key="2">
    <source>
        <dbReference type="Proteomes" id="UP001500016"/>
    </source>
</evidence>